<dbReference type="Pfam" id="PF21551">
    <property type="entry name" value="CSL4_N"/>
    <property type="match status" value="1"/>
</dbReference>
<dbReference type="InterPro" id="IPR048626">
    <property type="entry name" value="CSL4_N"/>
</dbReference>
<organism evidence="6 7">
    <name type="scientific">Nadsonia fulvescens var. elongata DSM 6958</name>
    <dbReference type="NCBI Taxonomy" id="857566"/>
    <lineage>
        <taxon>Eukaryota</taxon>
        <taxon>Fungi</taxon>
        <taxon>Dikarya</taxon>
        <taxon>Ascomycota</taxon>
        <taxon>Saccharomycotina</taxon>
        <taxon>Dipodascomycetes</taxon>
        <taxon>Dipodascales</taxon>
        <taxon>Dipodascales incertae sedis</taxon>
        <taxon>Nadsonia</taxon>
    </lineage>
</organism>
<proteinExistence type="predicted"/>
<keyword evidence="7" id="KW-1185">Reference proteome</keyword>
<dbReference type="GO" id="GO:0003723">
    <property type="term" value="F:RNA binding"/>
    <property type="evidence" value="ECO:0007669"/>
    <property type="project" value="InterPro"/>
</dbReference>
<dbReference type="EMBL" id="KV454407">
    <property type="protein sequence ID" value="ODQ67467.1"/>
    <property type="molecule type" value="Genomic_DNA"/>
</dbReference>
<dbReference type="PANTHER" id="PTHR12686">
    <property type="entry name" value="3'-5' EXORIBONUCLEASE CSL4-RELATED"/>
    <property type="match status" value="1"/>
</dbReference>
<keyword evidence="2" id="KW-0963">Cytoplasm</keyword>
<evidence type="ECO:0000259" key="5">
    <source>
        <dbReference type="Pfam" id="PF21551"/>
    </source>
</evidence>
<dbReference type="Gene3D" id="2.40.50.140">
    <property type="entry name" value="Nucleic acid-binding proteins"/>
    <property type="match status" value="1"/>
</dbReference>
<dbReference type="GO" id="GO:0006396">
    <property type="term" value="P:RNA processing"/>
    <property type="evidence" value="ECO:0007669"/>
    <property type="project" value="InterPro"/>
</dbReference>
<gene>
    <name evidence="6" type="ORF">NADFUDRAFT_56369</name>
</gene>
<dbReference type="InterPro" id="IPR019495">
    <property type="entry name" value="EXOSC1_C"/>
</dbReference>
<reference evidence="6 7" key="1">
    <citation type="journal article" date="2016" name="Proc. Natl. Acad. Sci. U.S.A.">
        <title>Comparative genomics of biotechnologically important yeasts.</title>
        <authorList>
            <person name="Riley R."/>
            <person name="Haridas S."/>
            <person name="Wolfe K.H."/>
            <person name="Lopes M.R."/>
            <person name="Hittinger C.T."/>
            <person name="Goeker M."/>
            <person name="Salamov A.A."/>
            <person name="Wisecaver J.H."/>
            <person name="Long T.M."/>
            <person name="Calvey C.H."/>
            <person name="Aerts A.L."/>
            <person name="Barry K.W."/>
            <person name="Choi C."/>
            <person name="Clum A."/>
            <person name="Coughlan A.Y."/>
            <person name="Deshpande S."/>
            <person name="Douglass A.P."/>
            <person name="Hanson S.J."/>
            <person name="Klenk H.-P."/>
            <person name="LaButti K.M."/>
            <person name="Lapidus A."/>
            <person name="Lindquist E.A."/>
            <person name="Lipzen A.M."/>
            <person name="Meier-Kolthoff J.P."/>
            <person name="Ohm R.A."/>
            <person name="Otillar R.P."/>
            <person name="Pangilinan J.L."/>
            <person name="Peng Y."/>
            <person name="Rokas A."/>
            <person name="Rosa C.A."/>
            <person name="Scheuner C."/>
            <person name="Sibirny A.A."/>
            <person name="Slot J.C."/>
            <person name="Stielow J.B."/>
            <person name="Sun H."/>
            <person name="Kurtzman C.P."/>
            <person name="Blackwell M."/>
            <person name="Grigoriev I.V."/>
            <person name="Jeffries T.W."/>
        </authorList>
    </citation>
    <scope>NUCLEOTIDE SEQUENCE [LARGE SCALE GENOMIC DNA]</scope>
    <source>
        <strain evidence="6 7">DSM 6958</strain>
    </source>
</reference>
<feature type="domain" description="Exosome complex component CSL4 N-terminal" evidence="5">
    <location>
        <begin position="11"/>
        <end position="62"/>
    </location>
</feature>
<name>A0A1E3PRJ9_9ASCO</name>
<comment type="subcellular location">
    <subcellularLocation>
        <location evidence="1">Nucleus</location>
        <location evidence="1">Nucleolus</location>
    </subcellularLocation>
</comment>
<dbReference type="Gene3D" id="2.40.50.880">
    <property type="match status" value="1"/>
</dbReference>
<dbReference type="InterPro" id="IPR039771">
    <property type="entry name" value="Csl4"/>
</dbReference>
<evidence type="ECO:0000256" key="1">
    <source>
        <dbReference type="ARBA" id="ARBA00004604"/>
    </source>
</evidence>
<dbReference type="AlphaFoldDB" id="A0A1E3PRJ9"/>
<sequence length="274" mass="29364">MSTTIPTYVVPGQLICPLNEKIGKSLVRKYQAGNGTAIRNLVSDDGSVKAIVSTVVGKVNIRTIQEMKEYQESKGTYIVSVENKFKSSYTKSDNASDEYGINSSLNSTRSGTSGLPAVNDVVLARIIKLSLRQAHAEILVIEGQGTVGIDNGIGLNSTEQGVLGPAQSSGGSGNTGNTDIGEGFGAIIRLQDVRATERDKVKILNSFGLGDIVRAVVISLGDGTNYYLSTARNDLGVVFANSRVGELMYPIDWQTMKCEKTGEIENRKCAKPFY</sequence>
<dbReference type="InterPro" id="IPR012340">
    <property type="entry name" value="NA-bd_OB-fold"/>
</dbReference>
<dbReference type="Pfam" id="PF10447">
    <property type="entry name" value="EXOSC1"/>
    <property type="match status" value="1"/>
</dbReference>
<dbReference type="GO" id="GO:0000176">
    <property type="term" value="C:nuclear exosome (RNase complex)"/>
    <property type="evidence" value="ECO:0007669"/>
    <property type="project" value="TreeGrafter"/>
</dbReference>
<accession>A0A1E3PRJ9</accession>
<dbReference type="STRING" id="857566.A0A1E3PRJ9"/>
<protein>
    <submittedName>
        <fullName evidence="6">Uncharacterized protein</fullName>
    </submittedName>
</protein>
<evidence type="ECO:0000313" key="7">
    <source>
        <dbReference type="Proteomes" id="UP000095009"/>
    </source>
</evidence>
<dbReference type="SUPFAM" id="SSF50249">
    <property type="entry name" value="Nucleic acid-binding proteins"/>
    <property type="match status" value="1"/>
</dbReference>
<dbReference type="GO" id="GO:0005737">
    <property type="term" value="C:cytoplasm"/>
    <property type="evidence" value="ECO:0007669"/>
    <property type="project" value="TreeGrafter"/>
</dbReference>
<dbReference type="PANTHER" id="PTHR12686:SF8">
    <property type="entry name" value="EXOSOME COMPLEX COMPONENT CSL4"/>
    <property type="match status" value="1"/>
</dbReference>
<evidence type="ECO:0000259" key="4">
    <source>
        <dbReference type="Pfam" id="PF10447"/>
    </source>
</evidence>
<keyword evidence="3" id="KW-0271">Exosome</keyword>
<evidence type="ECO:0000256" key="3">
    <source>
        <dbReference type="ARBA" id="ARBA00022835"/>
    </source>
</evidence>
<dbReference type="OrthoDB" id="440760at2759"/>
<evidence type="ECO:0000256" key="2">
    <source>
        <dbReference type="ARBA" id="ARBA00022490"/>
    </source>
</evidence>
<dbReference type="Proteomes" id="UP000095009">
    <property type="component" value="Unassembled WGS sequence"/>
</dbReference>
<evidence type="ECO:0000313" key="6">
    <source>
        <dbReference type="EMBL" id="ODQ67467.1"/>
    </source>
</evidence>
<dbReference type="GO" id="GO:0005730">
    <property type="term" value="C:nucleolus"/>
    <property type="evidence" value="ECO:0007669"/>
    <property type="project" value="UniProtKB-SubCell"/>
</dbReference>
<feature type="domain" description="Exosome complex component CSL4 C-terminal" evidence="4">
    <location>
        <begin position="115"/>
        <end position="220"/>
    </location>
</feature>